<organism evidence="2 3">
    <name type="scientific">Trichoderma harzianum CBS 226.95</name>
    <dbReference type="NCBI Taxonomy" id="983964"/>
    <lineage>
        <taxon>Eukaryota</taxon>
        <taxon>Fungi</taxon>
        <taxon>Dikarya</taxon>
        <taxon>Ascomycota</taxon>
        <taxon>Pezizomycotina</taxon>
        <taxon>Sordariomycetes</taxon>
        <taxon>Hypocreomycetidae</taxon>
        <taxon>Hypocreales</taxon>
        <taxon>Hypocreaceae</taxon>
        <taxon>Trichoderma</taxon>
    </lineage>
</organism>
<dbReference type="EMBL" id="KZ679682">
    <property type="protein sequence ID" value="PTB53239.1"/>
    <property type="molecule type" value="Genomic_DNA"/>
</dbReference>
<evidence type="ECO:0000256" key="1">
    <source>
        <dbReference type="SAM" id="MobiDB-lite"/>
    </source>
</evidence>
<keyword evidence="3" id="KW-1185">Reference proteome</keyword>
<feature type="non-terminal residue" evidence="2">
    <location>
        <position position="1"/>
    </location>
</feature>
<protein>
    <submittedName>
        <fullName evidence="2">Uncharacterized protein</fullName>
    </submittedName>
</protein>
<proteinExistence type="predicted"/>
<dbReference type="AlphaFoldDB" id="A0A2T4A837"/>
<dbReference type="GeneID" id="36627882"/>
<evidence type="ECO:0000313" key="2">
    <source>
        <dbReference type="EMBL" id="PTB53239.1"/>
    </source>
</evidence>
<name>A0A2T4A837_TRIHA</name>
<sequence length="87" mass="9568">MQDPPGRRVTNHCRRHGRRATIQALALGVCALPWMEKMRNRRAGVQGGLRGGGDKNMNRNPAGSGSLVIYGAVDERGRMDGLRIEGW</sequence>
<gene>
    <name evidence="2" type="ORF">M431DRAFT_509552</name>
</gene>
<dbReference type="Proteomes" id="UP000241690">
    <property type="component" value="Unassembled WGS sequence"/>
</dbReference>
<accession>A0A2T4A837</accession>
<dbReference type="RefSeq" id="XP_024772916.1">
    <property type="nucleotide sequence ID" value="XM_024919313.1"/>
</dbReference>
<evidence type="ECO:0000313" key="3">
    <source>
        <dbReference type="Proteomes" id="UP000241690"/>
    </source>
</evidence>
<reference evidence="2 3" key="1">
    <citation type="submission" date="2016-07" db="EMBL/GenBank/DDBJ databases">
        <title>Multiple horizontal gene transfer events from other fungi enriched the ability of initially mycotrophic Trichoderma (Ascomycota) to feed on dead plant biomass.</title>
        <authorList>
            <consortium name="DOE Joint Genome Institute"/>
            <person name="Aerts A."/>
            <person name="Atanasova L."/>
            <person name="Chenthamara K."/>
            <person name="Zhang J."/>
            <person name="Grujic M."/>
            <person name="Henrissat B."/>
            <person name="Kuo A."/>
            <person name="Salamov A."/>
            <person name="Lipzen A."/>
            <person name="Labutti K."/>
            <person name="Barry K."/>
            <person name="Miao Y."/>
            <person name="Rahimi M.J."/>
            <person name="Shen Q."/>
            <person name="Grigoriev I.V."/>
            <person name="Kubicek C.P."/>
            <person name="Druzhinina I.S."/>
        </authorList>
    </citation>
    <scope>NUCLEOTIDE SEQUENCE [LARGE SCALE GENOMIC DNA]</scope>
    <source>
        <strain evidence="2 3">CBS 226.95</strain>
    </source>
</reference>
<feature type="region of interest" description="Disordered" evidence="1">
    <location>
        <begin position="45"/>
        <end position="66"/>
    </location>
</feature>